<protein>
    <submittedName>
        <fullName evidence="1">2-keto-3-deoxy-galactonokinase</fullName>
    </submittedName>
</protein>
<dbReference type="RefSeq" id="WP_126163799.1">
    <property type="nucleotide sequence ID" value="NZ_RQPJ01000021.1"/>
</dbReference>
<dbReference type="InterPro" id="IPR007729">
    <property type="entry name" value="DGOK"/>
</dbReference>
<keyword evidence="1" id="KW-0418">Kinase</keyword>
<dbReference type="GO" id="GO:0034194">
    <property type="term" value="P:D-galactonate catabolic process"/>
    <property type="evidence" value="ECO:0007669"/>
    <property type="project" value="InterPro"/>
</dbReference>
<name>A0A3S0AC58_9FLAO</name>
<dbReference type="Pfam" id="PF05035">
    <property type="entry name" value="DGOK"/>
    <property type="match status" value="1"/>
</dbReference>
<evidence type="ECO:0000313" key="2">
    <source>
        <dbReference type="Proteomes" id="UP000267585"/>
    </source>
</evidence>
<dbReference type="AlphaFoldDB" id="A0A3S0AC58"/>
<organism evidence="1 2">
    <name type="scientific">Arenibacter aquaticus</name>
    <dbReference type="NCBI Taxonomy" id="2489054"/>
    <lineage>
        <taxon>Bacteria</taxon>
        <taxon>Pseudomonadati</taxon>
        <taxon>Bacteroidota</taxon>
        <taxon>Flavobacteriia</taxon>
        <taxon>Flavobacteriales</taxon>
        <taxon>Flavobacteriaceae</taxon>
        <taxon>Arenibacter</taxon>
    </lineage>
</organism>
<comment type="caution">
    <text evidence="1">The sequence shown here is derived from an EMBL/GenBank/DDBJ whole genome shotgun (WGS) entry which is preliminary data.</text>
</comment>
<keyword evidence="2" id="KW-1185">Reference proteome</keyword>
<dbReference type="Gene3D" id="3.30.420.310">
    <property type="entry name" value="2-keto-3-deoxy-galactonokinase, C-terminal domain"/>
    <property type="match status" value="1"/>
</dbReference>
<dbReference type="EMBL" id="RQPJ01000021">
    <property type="protein sequence ID" value="RTE52114.1"/>
    <property type="molecule type" value="Genomic_DNA"/>
</dbReference>
<accession>A0A3S0AC58</accession>
<evidence type="ECO:0000313" key="1">
    <source>
        <dbReference type="EMBL" id="RTE52114.1"/>
    </source>
</evidence>
<dbReference type="GO" id="GO:0008671">
    <property type="term" value="F:2-dehydro-3-deoxygalactonokinase activity"/>
    <property type="evidence" value="ECO:0007669"/>
    <property type="project" value="InterPro"/>
</dbReference>
<reference evidence="1 2" key="1">
    <citation type="submission" date="2018-11" db="EMBL/GenBank/DDBJ databases">
        <title>Arenibacter aquaticus sp.nov., a marine bacterium isolated from surface seawater in the South China Sea.</title>
        <authorList>
            <person name="Guo J."/>
            <person name="Sun J."/>
        </authorList>
    </citation>
    <scope>NUCLEOTIDE SEQUENCE [LARGE SCALE GENOMIC DNA]</scope>
    <source>
        <strain evidence="1 2">GUO666</strain>
    </source>
</reference>
<dbReference type="InterPro" id="IPR042258">
    <property type="entry name" value="DGOK_N"/>
</dbReference>
<dbReference type="InterPro" id="IPR042257">
    <property type="entry name" value="DGOK_C"/>
</dbReference>
<sequence length="317" mass="35014">MGLPEKFISCDWGTSNFRLRLVQTDSLAVLSEHTTNMGIKKRYLAFQAQDNSSQEQFFTDYLVQQLGNLELKGEKNLVIIASGMLSSSIGMRELPYSPLPLDFQGNDLISKYINLDNSLDVILVSGAKTNADVMRGEETQAIGMSGHLPRKGKGLLILPGTHSKHLFFDGGKFNSFITFMTGELFEVIGQHSVLAASLEAVKWDACFKNVFLDGLQKGIDNKQMASFFSIRANTLLQNTPASENYYFLSGLLIGGELAYLKERDETVYLGATGITNSLYQMALEAVLPAERIKIFSANVLEKALLLGQRKVLATYAI</sequence>
<dbReference type="Proteomes" id="UP000267585">
    <property type="component" value="Unassembled WGS sequence"/>
</dbReference>
<dbReference type="OrthoDB" id="256574at2"/>
<keyword evidence="1" id="KW-0808">Transferase</keyword>
<proteinExistence type="predicted"/>
<dbReference type="Gene3D" id="3.30.420.300">
    <property type="entry name" value="2-keto-3-deoxy-galactonokinase, substrate binding domain"/>
    <property type="match status" value="1"/>
</dbReference>
<gene>
    <name evidence="1" type="ORF">EHW67_18130</name>
</gene>